<dbReference type="InterPro" id="IPR024181">
    <property type="entry name" value="Chemotax_regulator_CheV"/>
</dbReference>
<gene>
    <name evidence="4" type="ORF">BHF68_01165</name>
</gene>
<protein>
    <submittedName>
        <fullName evidence="4">Chemotaxis protein CheV</fullName>
    </submittedName>
</protein>
<dbReference type="SUPFAM" id="SSF50341">
    <property type="entry name" value="CheW-like"/>
    <property type="match status" value="1"/>
</dbReference>
<dbReference type="Pfam" id="PF01584">
    <property type="entry name" value="CheW"/>
    <property type="match status" value="1"/>
</dbReference>
<dbReference type="InterPro" id="IPR036061">
    <property type="entry name" value="CheW-like_dom_sf"/>
</dbReference>
<dbReference type="Proteomes" id="UP000094296">
    <property type="component" value="Unassembled WGS sequence"/>
</dbReference>
<dbReference type="Gene3D" id="3.40.50.2300">
    <property type="match status" value="1"/>
</dbReference>
<evidence type="ECO:0000313" key="4">
    <source>
        <dbReference type="EMBL" id="OEF98319.1"/>
    </source>
</evidence>
<proteinExistence type="predicted"/>
<reference evidence="4 5" key="1">
    <citation type="submission" date="2016-09" db="EMBL/GenBank/DDBJ databases">
        <title>Draft genome sequence for the type strain of Desulfuribacillus alkaliarsenatis AHT28, an obligately anaerobic, sulfidogenic bacterium isolated from Russian soda lake sediments.</title>
        <authorList>
            <person name="Abin C.A."/>
            <person name="Hollibaugh J.T."/>
        </authorList>
    </citation>
    <scope>NUCLEOTIDE SEQUENCE [LARGE SCALE GENOMIC DNA]</scope>
    <source>
        <strain evidence="4 5">AHT28</strain>
    </source>
</reference>
<sequence>MKDKEKGILLETGTNELEIIEFGIGNGSFGINVMKVREIVTTQKVTQLPNSHPHAEGVIQLRGEVLPIVDLAKVMGYPPSNNPKDDRIIIAEFNKIKVAFHVHSVNRIHRISWEQIEKPSEFADADRSTTIGIIKMDDRLIILLDFEKIVVEMSPQSGINVETVKELGERERSNKHILIAEDSVMLRELLKQTLNQAGFYNLHFYHDGKQAWDRLEQLVNDYGHNIADHIQLVITDIEMPKMDGHHFTKKIKDHPILRQLPVVIFSSLITDTLRHRGEVVGADAQVSKPEINYLVDRIDNLVL</sequence>
<dbReference type="SUPFAM" id="SSF52172">
    <property type="entry name" value="CheY-like"/>
    <property type="match status" value="1"/>
</dbReference>
<dbReference type="InterPro" id="IPR001789">
    <property type="entry name" value="Sig_transdc_resp-reg_receiver"/>
</dbReference>
<evidence type="ECO:0000259" key="2">
    <source>
        <dbReference type="PROSITE" id="PS50110"/>
    </source>
</evidence>
<dbReference type="PANTHER" id="PTHR47233:SF3">
    <property type="entry name" value="CHEMOTAXIS PROTEIN CHEV"/>
    <property type="match status" value="1"/>
</dbReference>
<feature type="domain" description="CheW-like" evidence="3">
    <location>
        <begin position="16"/>
        <end position="155"/>
    </location>
</feature>
<dbReference type="Gene3D" id="2.40.50.180">
    <property type="entry name" value="CheA-289, Domain 4"/>
    <property type="match status" value="1"/>
</dbReference>
<dbReference type="GO" id="GO:0006935">
    <property type="term" value="P:chemotaxis"/>
    <property type="evidence" value="ECO:0007669"/>
    <property type="project" value="InterPro"/>
</dbReference>
<dbReference type="PANTHER" id="PTHR47233">
    <property type="entry name" value="CHEMOTAXIS PROTEIN CHEV"/>
    <property type="match status" value="1"/>
</dbReference>
<dbReference type="AlphaFoldDB" id="A0A1E5G5D3"/>
<dbReference type="Pfam" id="PF00072">
    <property type="entry name" value="Response_reg"/>
    <property type="match status" value="1"/>
</dbReference>
<evidence type="ECO:0000313" key="5">
    <source>
        <dbReference type="Proteomes" id="UP000094296"/>
    </source>
</evidence>
<evidence type="ECO:0000259" key="3">
    <source>
        <dbReference type="PROSITE" id="PS50851"/>
    </source>
</evidence>
<dbReference type="SMART" id="SM00448">
    <property type="entry name" value="REC"/>
    <property type="match status" value="1"/>
</dbReference>
<feature type="domain" description="Response regulatory" evidence="2">
    <location>
        <begin position="176"/>
        <end position="303"/>
    </location>
</feature>
<dbReference type="RefSeq" id="WP_069641811.1">
    <property type="nucleotide sequence ID" value="NZ_MIJE01000001.1"/>
</dbReference>
<feature type="modified residue" description="4-aspartylphosphate" evidence="1">
    <location>
        <position position="236"/>
    </location>
</feature>
<dbReference type="GO" id="GO:0000160">
    <property type="term" value="P:phosphorelay signal transduction system"/>
    <property type="evidence" value="ECO:0007669"/>
    <property type="project" value="InterPro"/>
</dbReference>
<organism evidence="4 5">
    <name type="scientific">Desulfuribacillus alkaliarsenatis</name>
    <dbReference type="NCBI Taxonomy" id="766136"/>
    <lineage>
        <taxon>Bacteria</taxon>
        <taxon>Bacillati</taxon>
        <taxon>Bacillota</taxon>
        <taxon>Desulfuribacillia</taxon>
        <taxon>Desulfuribacillales</taxon>
        <taxon>Desulfuribacillaceae</taxon>
        <taxon>Desulfuribacillus</taxon>
    </lineage>
</organism>
<dbReference type="Gene3D" id="2.30.30.40">
    <property type="entry name" value="SH3 Domains"/>
    <property type="match status" value="1"/>
</dbReference>
<name>A0A1E5G5D3_9FIRM</name>
<dbReference type="OrthoDB" id="9806105at2"/>
<dbReference type="SMART" id="SM00260">
    <property type="entry name" value="CheW"/>
    <property type="match status" value="1"/>
</dbReference>
<keyword evidence="1" id="KW-0597">Phosphoprotein</keyword>
<evidence type="ECO:0000256" key="1">
    <source>
        <dbReference type="PROSITE-ProRule" id="PRU00169"/>
    </source>
</evidence>
<dbReference type="InterPro" id="IPR002545">
    <property type="entry name" value="CheW-lke_dom"/>
</dbReference>
<dbReference type="PIRSF" id="PIRSF002867">
    <property type="entry name" value="CheV"/>
    <property type="match status" value="1"/>
</dbReference>
<comment type="caution">
    <text evidence="4">The sequence shown here is derived from an EMBL/GenBank/DDBJ whole genome shotgun (WGS) entry which is preliminary data.</text>
</comment>
<dbReference type="PROSITE" id="PS50110">
    <property type="entry name" value="RESPONSE_REGULATORY"/>
    <property type="match status" value="1"/>
</dbReference>
<dbReference type="STRING" id="766136.BHF68_01165"/>
<dbReference type="EMBL" id="MIJE01000001">
    <property type="protein sequence ID" value="OEF98319.1"/>
    <property type="molecule type" value="Genomic_DNA"/>
</dbReference>
<dbReference type="PROSITE" id="PS50851">
    <property type="entry name" value="CHEW"/>
    <property type="match status" value="1"/>
</dbReference>
<accession>A0A1E5G5D3</accession>
<keyword evidence="5" id="KW-1185">Reference proteome</keyword>
<dbReference type="InterPro" id="IPR011006">
    <property type="entry name" value="CheY-like_superfamily"/>
</dbReference>
<dbReference type="CDD" id="cd00732">
    <property type="entry name" value="CheW"/>
    <property type="match status" value="1"/>
</dbReference>